<evidence type="ECO:0000256" key="4">
    <source>
        <dbReference type="ARBA" id="ARBA00023242"/>
    </source>
</evidence>
<evidence type="ECO:0000256" key="3">
    <source>
        <dbReference type="ARBA" id="ARBA00022517"/>
    </source>
</evidence>
<accession>A0A2V3J0E5</accession>
<dbReference type="InterPro" id="IPR016443">
    <property type="entry name" value="RNA3'_term_phos_cyc_type_2"/>
</dbReference>
<dbReference type="SUPFAM" id="SSF55205">
    <property type="entry name" value="EPT/RTPC-like"/>
    <property type="match status" value="1"/>
</dbReference>
<dbReference type="Gene3D" id="3.30.360.20">
    <property type="entry name" value="RNA 3'-terminal phosphate cyclase, insert domain"/>
    <property type="match status" value="1"/>
</dbReference>
<reference evidence="7 8" key="1">
    <citation type="journal article" date="2018" name="Mol. Biol. Evol.">
        <title>Analysis of the draft genome of the red seaweed Gracilariopsis chorda provides insights into genome size evolution in Rhodophyta.</title>
        <authorList>
            <person name="Lee J."/>
            <person name="Yang E.C."/>
            <person name="Graf L."/>
            <person name="Yang J.H."/>
            <person name="Qiu H."/>
            <person name="Zel Zion U."/>
            <person name="Chan C.X."/>
            <person name="Stephens T.G."/>
            <person name="Weber A.P.M."/>
            <person name="Boo G.H."/>
            <person name="Boo S.M."/>
            <person name="Kim K.M."/>
            <person name="Shin Y."/>
            <person name="Jung M."/>
            <person name="Lee S.J."/>
            <person name="Yim H.S."/>
            <person name="Lee J.H."/>
            <person name="Bhattacharya D."/>
            <person name="Yoon H.S."/>
        </authorList>
    </citation>
    <scope>NUCLEOTIDE SEQUENCE [LARGE SCALE GENOMIC DNA]</scope>
    <source>
        <strain evidence="7 8">SKKU-2015</strain>
        <tissue evidence="7">Whole body</tissue>
    </source>
</reference>
<dbReference type="EMBL" id="NBIV01000020">
    <property type="protein sequence ID" value="PXF47819.1"/>
    <property type="molecule type" value="Genomic_DNA"/>
</dbReference>
<dbReference type="NCBIfam" id="TIGR03400">
    <property type="entry name" value="18S_RNA_Rcl1p"/>
    <property type="match status" value="1"/>
</dbReference>
<sequence length="390" mass="42000">MVAIGKSKALSFKGGEFLRHRLVLSTLSLRPVAIEGIRQEDAETPGLSPSEICFIRLIDKLTSGTIIRINETGTSLFYKPGILVGGDRVVHECHVSRSISYYLEPLLMLAPFFKRAINVTLRGSTHSPTDVCIDTISAVSIPLLRRLTLGASLSPHLEVKKRAVSSEGMNGNGTGGLVQFRCDVLTSKLKPIDLIEPGFVKRIRGIVFANRVSPGHITRIVSVVRNVFNRFSPDVYVHSDHNNRDACGIGFGVHLVAETTEGCLCGADWTSSSKDVTPEQVAENACSMLLEEINNGGCVDTNNGCLALLYCAVADSDLSRVRIGRLNNAGVQFMRDLLAFTGVQFKVRVCAAQEAGSESDSDDSGDSDTAGGVLLSCIGMGLSNVARQRF</sequence>
<protein>
    <submittedName>
        <fullName evidence="7">RNA 3'-terminal phosphate cyclase-like protein</fullName>
    </submittedName>
</protein>
<dbReference type="Gene3D" id="3.65.10.20">
    <property type="entry name" value="RNA 3'-terminal phosphate cyclase domain"/>
    <property type="match status" value="1"/>
</dbReference>
<keyword evidence="3" id="KW-0690">Ribosome biogenesis</keyword>
<feature type="domain" description="RNA 3'-terminal phosphate cyclase insert" evidence="6">
    <location>
        <begin position="196"/>
        <end position="293"/>
    </location>
</feature>
<dbReference type="InterPro" id="IPR023797">
    <property type="entry name" value="RNA3'_phos_cyclase_dom"/>
</dbReference>
<evidence type="ECO:0000313" key="8">
    <source>
        <dbReference type="Proteomes" id="UP000247409"/>
    </source>
</evidence>
<dbReference type="InterPro" id="IPR000228">
    <property type="entry name" value="RNA3'_term_phos_cyc"/>
</dbReference>
<dbReference type="STRING" id="448386.A0A2V3J0E5"/>
<dbReference type="PANTHER" id="PTHR11096:SF1">
    <property type="entry name" value="RNA 3'-TERMINAL PHOSPHATE CYCLASE-LIKE PROTEIN"/>
    <property type="match status" value="1"/>
</dbReference>
<feature type="domain" description="RNA 3'-terminal phosphate cyclase" evidence="5">
    <location>
        <begin position="11"/>
        <end position="347"/>
    </location>
</feature>
<comment type="subcellular location">
    <subcellularLocation>
        <location evidence="1">Nucleus</location>
        <location evidence="1">Nucleolus</location>
    </subcellularLocation>
</comment>
<evidence type="ECO:0000256" key="1">
    <source>
        <dbReference type="ARBA" id="ARBA00004604"/>
    </source>
</evidence>
<evidence type="ECO:0000259" key="5">
    <source>
        <dbReference type="Pfam" id="PF01137"/>
    </source>
</evidence>
<gene>
    <name evidence="7" type="ORF">BWQ96_02501</name>
</gene>
<evidence type="ECO:0000259" key="6">
    <source>
        <dbReference type="Pfam" id="PF05189"/>
    </source>
</evidence>
<evidence type="ECO:0000256" key="2">
    <source>
        <dbReference type="ARBA" id="ARBA00007089"/>
    </source>
</evidence>
<proteinExistence type="inferred from homology"/>
<dbReference type="InterPro" id="IPR037136">
    <property type="entry name" value="RNA3'_phos_cyclase_dom_sf"/>
</dbReference>
<dbReference type="GO" id="GO:0000479">
    <property type="term" value="P:endonucleolytic cleavage of tricistronic rRNA transcript (SSU-rRNA, 5.8S rRNA, LSU-rRNA)"/>
    <property type="evidence" value="ECO:0007669"/>
    <property type="project" value="TreeGrafter"/>
</dbReference>
<dbReference type="InterPro" id="IPR013792">
    <property type="entry name" value="RNA3'P_cycl/enolpyr_Trfase_a/b"/>
</dbReference>
<dbReference type="Proteomes" id="UP000247409">
    <property type="component" value="Unassembled WGS sequence"/>
</dbReference>
<comment type="caution">
    <text evidence="7">The sequence shown here is derived from an EMBL/GenBank/DDBJ whole genome shotgun (WGS) entry which is preliminary data.</text>
</comment>
<dbReference type="GO" id="GO:0005730">
    <property type="term" value="C:nucleolus"/>
    <property type="evidence" value="ECO:0007669"/>
    <property type="project" value="UniProtKB-SubCell"/>
</dbReference>
<keyword evidence="8" id="KW-1185">Reference proteome</keyword>
<dbReference type="Pfam" id="PF05189">
    <property type="entry name" value="RTC_insert"/>
    <property type="match status" value="1"/>
</dbReference>
<dbReference type="InterPro" id="IPR036553">
    <property type="entry name" value="RPTC_insert"/>
</dbReference>
<dbReference type="InterPro" id="IPR013791">
    <property type="entry name" value="RNA3'-term_phos_cycl_insert"/>
</dbReference>
<organism evidence="7 8">
    <name type="scientific">Gracilariopsis chorda</name>
    <dbReference type="NCBI Taxonomy" id="448386"/>
    <lineage>
        <taxon>Eukaryota</taxon>
        <taxon>Rhodophyta</taxon>
        <taxon>Florideophyceae</taxon>
        <taxon>Rhodymeniophycidae</taxon>
        <taxon>Gracilariales</taxon>
        <taxon>Gracilariaceae</taxon>
        <taxon>Gracilariopsis</taxon>
    </lineage>
</organism>
<dbReference type="PANTHER" id="PTHR11096">
    <property type="entry name" value="RNA 3' TERMINAL PHOSPHATE CYCLASE"/>
    <property type="match status" value="1"/>
</dbReference>
<keyword evidence="4" id="KW-0539">Nucleus</keyword>
<comment type="similarity">
    <text evidence="2">Belongs to the RNA 3'-terminal cyclase family. Type 2 subfamily.</text>
</comment>
<dbReference type="Pfam" id="PF01137">
    <property type="entry name" value="RTC"/>
    <property type="match status" value="1"/>
</dbReference>
<name>A0A2V3J0E5_9FLOR</name>
<dbReference type="AlphaFoldDB" id="A0A2V3J0E5"/>
<dbReference type="OrthoDB" id="1911237at2759"/>
<evidence type="ECO:0000313" key="7">
    <source>
        <dbReference type="EMBL" id="PXF47819.1"/>
    </source>
</evidence>
<dbReference type="GO" id="GO:0004521">
    <property type="term" value="F:RNA endonuclease activity"/>
    <property type="evidence" value="ECO:0007669"/>
    <property type="project" value="TreeGrafter"/>
</dbReference>